<dbReference type="EMBL" id="PGOL01001010">
    <property type="protein sequence ID" value="PKI61734.1"/>
    <property type="molecule type" value="Genomic_DNA"/>
</dbReference>
<proteinExistence type="predicted"/>
<feature type="region of interest" description="Disordered" evidence="1">
    <location>
        <begin position="296"/>
        <end position="381"/>
    </location>
</feature>
<comment type="caution">
    <text evidence="2">The sequence shown here is derived from an EMBL/GenBank/DDBJ whole genome shotgun (WGS) entry which is preliminary data.</text>
</comment>
<accession>A0A2I0JZH9</accession>
<keyword evidence="3" id="KW-1185">Reference proteome</keyword>
<protein>
    <recommendedName>
        <fullName evidence="4">Extensin-like</fullName>
    </recommendedName>
</protein>
<name>A0A2I0JZH9_PUNGR</name>
<reference evidence="2 3" key="1">
    <citation type="submission" date="2017-11" db="EMBL/GenBank/DDBJ databases">
        <title>De-novo sequencing of pomegranate (Punica granatum L.) genome.</title>
        <authorList>
            <person name="Akparov Z."/>
            <person name="Amiraslanov A."/>
            <person name="Hajiyeva S."/>
            <person name="Abbasov M."/>
            <person name="Kaur K."/>
            <person name="Hamwieh A."/>
            <person name="Solovyev V."/>
            <person name="Salamov A."/>
            <person name="Braich B."/>
            <person name="Kosarev P."/>
            <person name="Mahmoud A."/>
            <person name="Hajiyev E."/>
            <person name="Babayeva S."/>
            <person name="Izzatullayeva V."/>
            <person name="Mammadov A."/>
            <person name="Mammadov A."/>
            <person name="Sharifova S."/>
            <person name="Ojaghi J."/>
            <person name="Eynullazada K."/>
            <person name="Bayramov B."/>
            <person name="Abdulazimova A."/>
            <person name="Shahmuradov I."/>
        </authorList>
    </citation>
    <scope>NUCLEOTIDE SEQUENCE [LARGE SCALE GENOMIC DNA]</scope>
    <source>
        <strain evidence="3">cv. AG2017</strain>
        <tissue evidence="2">Leaf</tissue>
    </source>
</reference>
<dbReference type="Proteomes" id="UP000233551">
    <property type="component" value="Unassembled WGS sequence"/>
</dbReference>
<gene>
    <name evidence="2" type="ORF">CRG98_017846</name>
</gene>
<feature type="compositionally biased region" description="Low complexity" evidence="1">
    <location>
        <begin position="323"/>
        <end position="336"/>
    </location>
</feature>
<feature type="region of interest" description="Disordered" evidence="1">
    <location>
        <begin position="223"/>
        <end position="247"/>
    </location>
</feature>
<evidence type="ECO:0000313" key="2">
    <source>
        <dbReference type="EMBL" id="PKI61734.1"/>
    </source>
</evidence>
<dbReference type="AlphaFoldDB" id="A0A2I0JZH9"/>
<feature type="compositionally biased region" description="Polar residues" evidence="1">
    <location>
        <begin position="1"/>
        <end position="10"/>
    </location>
</feature>
<feature type="compositionally biased region" description="Basic and acidic residues" evidence="1">
    <location>
        <begin position="223"/>
        <end position="233"/>
    </location>
</feature>
<evidence type="ECO:0000313" key="3">
    <source>
        <dbReference type="Proteomes" id="UP000233551"/>
    </source>
</evidence>
<organism evidence="2 3">
    <name type="scientific">Punica granatum</name>
    <name type="common">Pomegranate</name>
    <dbReference type="NCBI Taxonomy" id="22663"/>
    <lineage>
        <taxon>Eukaryota</taxon>
        <taxon>Viridiplantae</taxon>
        <taxon>Streptophyta</taxon>
        <taxon>Embryophyta</taxon>
        <taxon>Tracheophyta</taxon>
        <taxon>Spermatophyta</taxon>
        <taxon>Magnoliopsida</taxon>
        <taxon>eudicotyledons</taxon>
        <taxon>Gunneridae</taxon>
        <taxon>Pentapetalae</taxon>
        <taxon>rosids</taxon>
        <taxon>malvids</taxon>
        <taxon>Myrtales</taxon>
        <taxon>Lythraceae</taxon>
        <taxon>Punica</taxon>
    </lineage>
</organism>
<evidence type="ECO:0008006" key="4">
    <source>
        <dbReference type="Google" id="ProtNLM"/>
    </source>
</evidence>
<feature type="region of interest" description="Disordered" evidence="1">
    <location>
        <begin position="1"/>
        <end position="42"/>
    </location>
</feature>
<evidence type="ECO:0000256" key="1">
    <source>
        <dbReference type="SAM" id="MobiDB-lite"/>
    </source>
</evidence>
<sequence>MPTHSQTPLTQAMPPPIPADISTAHSGVPIGHPPPPTAQTTSNLVDSARFTALEGMVNQLATNMATNMTELITMLRDHNRASLSFTPPQEHMPTVDPNPVVPPIHITDSEDISFLVMVYVPAVHPISDPLPPPSAPTVVPLPPAAYLSADSTMHVLPPLTMPVRPPIYIVPPPTVPPQVQLFHSTRKGAYYSHLLAHTSSFSDLIEAGKKLDMGVKLGIIEGPSRRKDGEASKRQTVGSSKKGKDAIVGTVNSGHQASQPISVDYTPALQTSQAYAHLVHYTQLYQAQQAYSSAPPTIIHPLPPQQYAPTQVQQGRAPASRSPQPTQRAPAPQAQQNGTAQPRQRKQYTPLPAPPSHIFRQLFAGNKINTEAPGPNFDPAV</sequence>